<feature type="transmembrane region" description="Helical" evidence="9">
    <location>
        <begin position="44"/>
        <end position="64"/>
    </location>
</feature>
<proteinExistence type="predicted"/>
<reference evidence="13" key="1">
    <citation type="submission" date="2020-06" db="EMBL/GenBank/DDBJ databases">
        <title>WGS assembly of Ceratodon purpureus strain R40.</title>
        <authorList>
            <person name="Carey S.B."/>
            <person name="Jenkins J."/>
            <person name="Shu S."/>
            <person name="Lovell J.T."/>
            <person name="Sreedasyam A."/>
            <person name="Maumus F."/>
            <person name="Tiley G.P."/>
            <person name="Fernandez-Pozo N."/>
            <person name="Barry K."/>
            <person name="Chen C."/>
            <person name="Wang M."/>
            <person name="Lipzen A."/>
            <person name="Daum C."/>
            <person name="Saski C.A."/>
            <person name="Payton A.C."/>
            <person name="Mcbreen J.C."/>
            <person name="Conrad R.E."/>
            <person name="Kollar L.M."/>
            <person name="Olsson S."/>
            <person name="Huttunen S."/>
            <person name="Landis J.B."/>
            <person name="Wickett N.J."/>
            <person name="Johnson M.G."/>
            <person name="Rensing S.A."/>
            <person name="Grimwood J."/>
            <person name="Schmutz J."/>
            <person name="Mcdaniel S.F."/>
        </authorList>
    </citation>
    <scope>NUCLEOTIDE SEQUENCE</scope>
    <source>
        <strain evidence="13">R40</strain>
    </source>
</reference>
<keyword evidence="9" id="KW-0812">Transmembrane</keyword>
<dbReference type="Gene3D" id="3.40.50.1820">
    <property type="entry name" value="alpha/beta hydrolase"/>
    <property type="match status" value="1"/>
</dbReference>
<dbReference type="EMBL" id="CM026424">
    <property type="protein sequence ID" value="KAG0580638.1"/>
    <property type="molecule type" value="Genomic_DNA"/>
</dbReference>
<gene>
    <name evidence="13" type="ORF">KC19_4G188800</name>
</gene>
<dbReference type="SUPFAM" id="SSF53474">
    <property type="entry name" value="alpha/beta-Hydrolases"/>
    <property type="match status" value="1"/>
</dbReference>
<dbReference type="InterPro" id="IPR052374">
    <property type="entry name" value="SERAC1"/>
</dbReference>
<dbReference type="Pfam" id="PF05057">
    <property type="entry name" value="DUF676"/>
    <property type="match status" value="1"/>
</dbReference>
<evidence type="ECO:0000256" key="1">
    <source>
        <dbReference type="ARBA" id="ARBA00004173"/>
    </source>
</evidence>
<evidence type="ECO:0000256" key="8">
    <source>
        <dbReference type="SAM" id="Coils"/>
    </source>
</evidence>
<dbReference type="InterPro" id="IPR027417">
    <property type="entry name" value="P-loop_NTPase"/>
</dbReference>
<feature type="domain" description="Disease resistance R13L4/SHOC-2-like LRR" evidence="12">
    <location>
        <begin position="822"/>
        <end position="1061"/>
    </location>
</feature>
<feature type="domain" description="NB-ARC" evidence="10">
    <location>
        <begin position="396"/>
        <end position="527"/>
    </location>
</feature>
<dbReference type="SUPFAM" id="SSF52540">
    <property type="entry name" value="P-loop containing nucleoside triphosphate hydrolases"/>
    <property type="match status" value="1"/>
</dbReference>
<protein>
    <recommendedName>
        <fullName evidence="15">NB-ARC domain-containing protein</fullName>
    </recommendedName>
</protein>
<dbReference type="InterPro" id="IPR029058">
    <property type="entry name" value="AB_hydrolase_fold"/>
</dbReference>
<dbReference type="InterPro" id="IPR002182">
    <property type="entry name" value="NB-ARC"/>
</dbReference>
<evidence type="ECO:0000259" key="10">
    <source>
        <dbReference type="Pfam" id="PF00931"/>
    </source>
</evidence>
<dbReference type="AlphaFoldDB" id="A0A8T0IDT8"/>
<accession>A0A8T0IDT8</accession>
<dbReference type="InterPro" id="IPR042197">
    <property type="entry name" value="Apaf_helical"/>
</dbReference>
<dbReference type="InterPro" id="IPR007751">
    <property type="entry name" value="DUF676_lipase-like"/>
</dbReference>
<evidence type="ECO:0000256" key="2">
    <source>
        <dbReference type="ARBA" id="ARBA00004240"/>
    </source>
</evidence>
<comment type="caution">
    <text evidence="13">The sequence shown here is derived from an EMBL/GenBank/DDBJ whole genome shotgun (WGS) entry which is preliminary data.</text>
</comment>
<dbReference type="Gene3D" id="1.10.8.430">
    <property type="entry name" value="Helical domain of apoptotic protease-activating factors"/>
    <property type="match status" value="1"/>
</dbReference>
<evidence type="ECO:0000313" key="13">
    <source>
        <dbReference type="EMBL" id="KAG0580638.1"/>
    </source>
</evidence>
<dbReference type="InterPro" id="IPR055414">
    <property type="entry name" value="LRR_R13L4/SHOC2-like"/>
</dbReference>
<name>A0A8T0IDT8_CERPU</name>
<dbReference type="GO" id="GO:0043531">
    <property type="term" value="F:ADP binding"/>
    <property type="evidence" value="ECO:0007669"/>
    <property type="project" value="InterPro"/>
</dbReference>
<dbReference type="GO" id="GO:0005739">
    <property type="term" value="C:mitochondrion"/>
    <property type="evidence" value="ECO:0007669"/>
    <property type="project" value="UniProtKB-SubCell"/>
</dbReference>
<keyword evidence="5" id="KW-0256">Endoplasmic reticulum</keyword>
<dbReference type="Pfam" id="PF23598">
    <property type="entry name" value="LRR_14"/>
    <property type="match status" value="1"/>
</dbReference>
<dbReference type="PANTHER" id="PTHR48182">
    <property type="entry name" value="PROTEIN SERAC1"/>
    <property type="match status" value="1"/>
</dbReference>
<dbReference type="Gene3D" id="3.80.10.10">
    <property type="entry name" value="Ribonuclease Inhibitor"/>
    <property type="match status" value="2"/>
</dbReference>
<evidence type="ECO:0000256" key="4">
    <source>
        <dbReference type="ARBA" id="ARBA00022737"/>
    </source>
</evidence>
<dbReference type="EMBL" id="CM026424">
    <property type="protein sequence ID" value="KAG0580639.1"/>
    <property type="molecule type" value="Genomic_DNA"/>
</dbReference>
<feature type="coiled-coil region" evidence="8">
    <location>
        <begin position="352"/>
        <end position="383"/>
    </location>
</feature>
<dbReference type="SUPFAM" id="SSF52058">
    <property type="entry name" value="L domain-like"/>
    <property type="match status" value="1"/>
</dbReference>
<dbReference type="GO" id="GO:0006952">
    <property type="term" value="P:defense response"/>
    <property type="evidence" value="ECO:0007669"/>
    <property type="project" value="UniProtKB-KW"/>
</dbReference>
<dbReference type="InterPro" id="IPR032675">
    <property type="entry name" value="LRR_dom_sf"/>
</dbReference>
<evidence type="ECO:0000256" key="3">
    <source>
        <dbReference type="ARBA" id="ARBA00004370"/>
    </source>
</evidence>
<organism evidence="13 14">
    <name type="scientific">Ceratodon purpureus</name>
    <name type="common">Fire moss</name>
    <name type="synonym">Dicranum purpureum</name>
    <dbReference type="NCBI Taxonomy" id="3225"/>
    <lineage>
        <taxon>Eukaryota</taxon>
        <taxon>Viridiplantae</taxon>
        <taxon>Streptophyta</taxon>
        <taxon>Embryophyta</taxon>
        <taxon>Bryophyta</taxon>
        <taxon>Bryophytina</taxon>
        <taxon>Bryopsida</taxon>
        <taxon>Dicranidae</taxon>
        <taxon>Pseudoditrichales</taxon>
        <taxon>Ditrichaceae</taxon>
        <taxon>Ceratodon</taxon>
    </lineage>
</organism>
<evidence type="ECO:0000256" key="5">
    <source>
        <dbReference type="ARBA" id="ARBA00022824"/>
    </source>
</evidence>
<keyword evidence="7 9" id="KW-0472">Membrane</keyword>
<sequence length="1157" mass="132276">MRFSTSMYATTLLEVKGMEVDNLEWAPGITSTSMMLGLVSNSSFTIISCLIFIPLLLGGMGTWYRCHGQNASNCENNAKKIGDTTIYEFHKPEGQPKVEIVFIHGLQVGDYQNAYWKTWCTRDRSQCWPQTWLKTKFENDAWILSVCYDSSALNTYESGNTNSKAMGEKILGDMIRAGIGQGGCPIVFVCHSLGGLIVKEVVLRASKESGDEYRKFLNNIRAFFFYGTPHSGSNLHNFMIVRFLRSILNIFSVIGGVFGIPSESSMVKFLEVFDVERTKLNSKFITLRNECHGHWKLFVVAEGAKTKFLWVVPIASAKVGVEEDEFYVSTGVNHQDICKPKDGQDGGYRRLVQCIETVLKEEEDRQENLKAEAERRKRRLEEIPIELLHVKPVGIEKKVQKIEKHLKDFSIVGLVGMGGAGKSTLSLQTFNSMKKDFKKSCFVDVERKHAQDVSSVLKKLRRELCNCRTEGGNMTDEDLSEIKNCLKSESESVLVVLDDVKKPLLDFKVFEELGSKCKLVVTTRDQTHLQVFVNDNKAILEKVIGIKEDGFDKELFYSYAFHGIESDHEKTTCKEIGDKIVERCGGLPLSLKVIGQTVAQYNGEPLYQRVGFWKDIYEKLCDADEGDDNNKLWSRLEISYNSLGANEKELFLDCACMRRNEDWIDMVSAYGNVYGPSTVRTLENRFLISIDRVVKLFSLDNPVVHPRVVMHEQLRDMGRRIAKRANIEYKSFSNEDISELGNPDFKTLRVLSLEKINADLSTASFLKSCLPECFSEVKYLRFDKCNLSLVEHCLTRCSPKKLSWLFIGGRDSRDEDQSIRSLIDKLRPFCQMRVLQLFSLMITGIPQSIGNLKYLKMLEIHCGLLKDLPEEIGHLQELRRLDLSKCFGLLNISSGVGNLSKLEYLNLSSCRALQSLCDFEVGMDSLQELILYRTGCSRRELDVELKGLANLRRLQTLDLRGSSFRKCNLPGCLEILSQLRRLFITECEKDLLQEAAEAFRSPEFQSAAFIQLHLDIIPETRLPSCPNLIGLRLKNTLKLQEWPDLFLDMPKLQFLYLHSEDCYNKWRELPRSFGALVHLKELDLVGFQNLEEFPESIKNLTQLEEFRIDGFPNLLRLPVCLKSFEHLRWVWIEECPSIKWEESGQKALRDMPSLHIR</sequence>
<dbReference type="Gene3D" id="3.40.50.300">
    <property type="entry name" value="P-loop containing nucleotide triphosphate hydrolases"/>
    <property type="match status" value="1"/>
</dbReference>
<evidence type="ECO:0000313" key="14">
    <source>
        <dbReference type="Proteomes" id="UP000822688"/>
    </source>
</evidence>
<dbReference type="PANTHER" id="PTHR48182:SF2">
    <property type="entry name" value="PROTEIN SERAC1"/>
    <property type="match status" value="1"/>
</dbReference>
<evidence type="ECO:0000256" key="9">
    <source>
        <dbReference type="SAM" id="Phobius"/>
    </source>
</evidence>
<dbReference type="EMBL" id="CM026424">
    <property type="protein sequence ID" value="KAG0580637.1"/>
    <property type="molecule type" value="Genomic_DNA"/>
</dbReference>
<keyword evidence="9" id="KW-1133">Transmembrane helix</keyword>
<comment type="subcellular location">
    <subcellularLocation>
        <location evidence="2">Endoplasmic reticulum</location>
    </subcellularLocation>
    <subcellularLocation>
        <location evidence="3">Membrane</location>
    </subcellularLocation>
    <subcellularLocation>
        <location evidence="1">Mitochondrion</location>
    </subcellularLocation>
</comment>
<dbReference type="Proteomes" id="UP000822688">
    <property type="component" value="Chromosome 4"/>
</dbReference>
<keyword evidence="6" id="KW-0496">Mitochondrion</keyword>
<dbReference type="GO" id="GO:0005783">
    <property type="term" value="C:endoplasmic reticulum"/>
    <property type="evidence" value="ECO:0007669"/>
    <property type="project" value="UniProtKB-SubCell"/>
</dbReference>
<feature type="domain" description="DUF676" evidence="11">
    <location>
        <begin position="101"/>
        <end position="239"/>
    </location>
</feature>
<dbReference type="GO" id="GO:0016020">
    <property type="term" value="C:membrane"/>
    <property type="evidence" value="ECO:0007669"/>
    <property type="project" value="UniProtKB-SubCell"/>
</dbReference>
<dbReference type="PRINTS" id="PR00364">
    <property type="entry name" value="DISEASERSIST"/>
</dbReference>
<evidence type="ECO:0008006" key="15">
    <source>
        <dbReference type="Google" id="ProtNLM"/>
    </source>
</evidence>
<dbReference type="Pfam" id="PF00931">
    <property type="entry name" value="NB-ARC"/>
    <property type="match status" value="1"/>
</dbReference>
<evidence type="ECO:0000259" key="12">
    <source>
        <dbReference type="Pfam" id="PF23598"/>
    </source>
</evidence>
<keyword evidence="8" id="KW-0175">Coiled coil</keyword>
<evidence type="ECO:0000256" key="7">
    <source>
        <dbReference type="ARBA" id="ARBA00023136"/>
    </source>
</evidence>
<keyword evidence="4" id="KW-0677">Repeat</keyword>
<evidence type="ECO:0000259" key="11">
    <source>
        <dbReference type="Pfam" id="PF05057"/>
    </source>
</evidence>
<evidence type="ECO:0000256" key="6">
    <source>
        <dbReference type="ARBA" id="ARBA00023128"/>
    </source>
</evidence>
<keyword evidence="14" id="KW-1185">Reference proteome</keyword>